<dbReference type="EMBL" id="CADCSU010000158">
    <property type="protein sequence ID" value="CAA9202612.1"/>
    <property type="molecule type" value="Genomic_DNA"/>
</dbReference>
<keyword evidence="2" id="KW-1185">Reference proteome</keyword>
<proteinExistence type="predicted"/>
<protein>
    <recommendedName>
        <fullName evidence="3">ParB/Sulfiredoxin domain-containing protein</fullName>
    </recommendedName>
</protein>
<evidence type="ECO:0000313" key="1">
    <source>
        <dbReference type="EMBL" id="CAA9202612.1"/>
    </source>
</evidence>
<name>A0A6J4GWP7_9FLAO</name>
<evidence type="ECO:0008006" key="3">
    <source>
        <dbReference type="Google" id="ProtNLM"/>
    </source>
</evidence>
<accession>A0A6J4GWP7</accession>
<reference evidence="1 2" key="1">
    <citation type="submission" date="2020-02" db="EMBL/GenBank/DDBJ databases">
        <authorList>
            <person name="Criscuolo A."/>
        </authorList>
    </citation>
    <scope>NUCLEOTIDE SEQUENCE [LARGE SCALE GENOMIC DNA]</scope>
    <source>
        <strain evidence="1">CIP105534</strain>
    </source>
</reference>
<sequence>MRKQYNLRKSEQGLKAWDVHRLIELSKDLPVKSILLSDIKEVNEPYWFEHNTNLPTCADVLNHMKLVQQADLKYPIILCSDGRLMDGMHRVIKALLEGHLEIQAIRFESTPEPDFINIPVDDLPY</sequence>
<gene>
    <name evidence="1" type="ORF">FLA105534_04168</name>
</gene>
<evidence type="ECO:0000313" key="2">
    <source>
        <dbReference type="Proteomes" id="UP000479938"/>
    </source>
</evidence>
<dbReference type="Proteomes" id="UP000479938">
    <property type="component" value="Unassembled WGS sequence"/>
</dbReference>
<dbReference type="AlphaFoldDB" id="A0A6J4GWP7"/>
<organism evidence="1 2">
    <name type="scientific">Flavobacterium bizetiae</name>
    <dbReference type="NCBI Taxonomy" id="2704140"/>
    <lineage>
        <taxon>Bacteria</taxon>
        <taxon>Pseudomonadati</taxon>
        <taxon>Bacteroidota</taxon>
        <taxon>Flavobacteriia</taxon>
        <taxon>Flavobacteriales</taxon>
        <taxon>Flavobacteriaceae</taxon>
        <taxon>Flavobacterium</taxon>
    </lineage>
</organism>